<accession>O07154</accession>
<protein>
    <submittedName>
        <fullName evidence="1">Uncharacterized protein</fullName>
    </submittedName>
</protein>
<sequence length="111" mass="12241">MCMCSRRLRSRQSRLARAAGSAVNASLLPAQHTTKPLVSTRYRNRADQGRLMTTSKIRLTAVSVALVAIGVRRLPSPVTDSRHAARRVAHPHLARAGGQYLGQSAVRRKFR</sequence>
<dbReference type="AlphaFoldDB" id="O07154"/>
<name>O07154_MYCLR</name>
<reference evidence="1" key="3">
    <citation type="submission" date="1997-06" db="EMBL/GenBank/DDBJ databases">
        <authorList>
            <person name="Parkhill J."/>
            <person name="Barrell B.G."/>
            <person name="Rajandream M.A."/>
        </authorList>
    </citation>
    <scope>NUCLEOTIDE SEQUENCE</scope>
</reference>
<dbReference type="EMBL" id="Z96801">
    <property type="protein sequence ID" value="CAB09641.1"/>
    <property type="molecule type" value="Genomic_DNA"/>
</dbReference>
<reference evidence="1" key="2">
    <citation type="submission" date="1997-06" db="EMBL/GenBank/DDBJ databases">
        <authorList>
            <person name="Oliver K."/>
            <person name="Harris D."/>
        </authorList>
    </citation>
    <scope>NUCLEOTIDE SEQUENCE</scope>
</reference>
<organism evidence="1">
    <name type="scientific">Mycobacterium leprae</name>
    <dbReference type="NCBI Taxonomy" id="1769"/>
    <lineage>
        <taxon>Bacteria</taxon>
        <taxon>Bacillati</taxon>
        <taxon>Actinomycetota</taxon>
        <taxon>Actinomycetes</taxon>
        <taxon>Mycobacteriales</taxon>
        <taxon>Mycobacteriaceae</taxon>
        <taxon>Mycobacterium</taxon>
    </lineage>
</organism>
<reference evidence="1" key="1">
    <citation type="journal article" date="1993" name="Mol. Microbiol.">
        <title>Use of an ordered cosmid library to deduce the genomic organization of Mycobacterium leprae.</title>
        <authorList>
            <person name="Eiglmeier K."/>
            <person name="Honore N."/>
            <person name="Woods S.A."/>
            <person name="Caudron B."/>
            <person name="Cole S.T."/>
        </authorList>
    </citation>
    <scope>NUCLEOTIDE SEQUENCE</scope>
</reference>
<gene>
    <name evidence="1" type="primary">MLCL581.20</name>
</gene>
<evidence type="ECO:0000313" key="1">
    <source>
        <dbReference type="EMBL" id="CAB09641.1"/>
    </source>
</evidence>
<proteinExistence type="predicted"/>